<dbReference type="InterPro" id="IPR014535">
    <property type="entry name" value="Hpre_diP_synt_I"/>
</dbReference>
<feature type="transmembrane region" description="Helical" evidence="1">
    <location>
        <begin position="27"/>
        <end position="48"/>
    </location>
</feature>
<keyword evidence="3" id="KW-1185">Reference proteome</keyword>
<sequence length="166" mass="17976">MRHKIAFLGMFTAFALIASYIESLIPFYFGIPGVKLGLTNAVIVLVLYLMGTKEALAVSFARILLAGFLFGNLYSILYSLAGGMLSFLVMVLLKRWNRFSVVGVSMAGGVFHNVGQILVAMAVVENVSLAYYMPPLLISGVITGMLIGVAAREVLKKLPAGNRRIK</sequence>
<dbReference type="Proteomes" id="UP000712157">
    <property type="component" value="Unassembled WGS sequence"/>
</dbReference>
<feature type="transmembrane region" description="Helical" evidence="1">
    <location>
        <begin position="136"/>
        <end position="155"/>
    </location>
</feature>
<dbReference type="RefSeq" id="WP_238720435.1">
    <property type="nucleotide sequence ID" value="NZ_JAHQCW010000002.1"/>
</dbReference>
<keyword evidence="1" id="KW-0472">Membrane</keyword>
<comment type="caution">
    <text evidence="2">The sequence shown here is derived from an EMBL/GenBank/DDBJ whole genome shotgun (WGS) entry which is preliminary data.</text>
</comment>
<reference evidence="2" key="1">
    <citation type="submission" date="2021-06" db="EMBL/GenBank/DDBJ databases">
        <title>Description of novel taxa of the family Lachnospiraceae.</title>
        <authorList>
            <person name="Chaplin A.V."/>
            <person name="Sokolova S.R."/>
            <person name="Pikina A.P."/>
            <person name="Korzhanova M."/>
            <person name="Belova V."/>
            <person name="Korostin D."/>
            <person name="Efimov B.A."/>
        </authorList>
    </citation>
    <scope>NUCLEOTIDE SEQUENCE</scope>
    <source>
        <strain evidence="2">ASD5720</strain>
    </source>
</reference>
<feature type="transmembrane region" description="Helical" evidence="1">
    <location>
        <begin position="5"/>
        <end position="21"/>
    </location>
</feature>
<evidence type="ECO:0000256" key="1">
    <source>
        <dbReference type="SAM" id="Phobius"/>
    </source>
</evidence>
<dbReference type="AlphaFoldDB" id="A0A949JX00"/>
<dbReference type="Gene3D" id="1.10.1760.20">
    <property type="match status" value="1"/>
</dbReference>
<keyword evidence="1" id="KW-1133">Transmembrane helix</keyword>
<dbReference type="EMBL" id="JAHQCW010000002">
    <property type="protein sequence ID" value="MBU9735282.1"/>
    <property type="molecule type" value="Genomic_DNA"/>
</dbReference>
<evidence type="ECO:0000313" key="2">
    <source>
        <dbReference type="EMBL" id="MBU9735282.1"/>
    </source>
</evidence>
<proteinExistence type="predicted"/>
<keyword evidence="1" id="KW-0812">Transmembrane</keyword>
<name>A0A949JX00_9FIRM</name>
<evidence type="ECO:0000313" key="3">
    <source>
        <dbReference type="Proteomes" id="UP000712157"/>
    </source>
</evidence>
<feature type="transmembrane region" description="Helical" evidence="1">
    <location>
        <begin position="100"/>
        <end position="124"/>
    </location>
</feature>
<dbReference type="InterPro" id="IPR010898">
    <property type="entry name" value="Hpre_diP_synth_I"/>
</dbReference>
<dbReference type="Pfam" id="PF07456">
    <property type="entry name" value="Hpre_diP_synt_I"/>
    <property type="match status" value="1"/>
</dbReference>
<dbReference type="PIRSF" id="PIRSF027391">
    <property type="entry name" value="Hpre_diP_synt_I"/>
    <property type="match status" value="1"/>
</dbReference>
<accession>A0A949JX00</accession>
<gene>
    <name evidence="2" type="ORF">KTH89_01970</name>
</gene>
<organism evidence="2 3">
    <name type="scientific">Diplocloster agilis</name>
    <dbReference type="NCBI Taxonomy" id="2850323"/>
    <lineage>
        <taxon>Bacteria</taxon>
        <taxon>Bacillati</taxon>
        <taxon>Bacillota</taxon>
        <taxon>Clostridia</taxon>
        <taxon>Lachnospirales</taxon>
        <taxon>Lachnospiraceae</taxon>
        <taxon>Diplocloster</taxon>
    </lineage>
</organism>
<protein>
    <submittedName>
        <fullName evidence="2">Gx transporter family protein</fullName>
    </submittedName>
</protein>